<dbReference type="Proteomes" id="UP000514752">
    <property type="component" value="Chromosome"/>
</dbReference>
<dbReference type="EMBL" id="CP059567">
    <property type="protein sequence ID" value="QMT40007.1"/>
    <property type="molecule type" value="Genomic_DNA"/>
</dbReference>
<accession>A0A7D7SHF0</accession>
<proteinExistence type="predicted"/>
<gene>
    <name evidence="1" type="ORF">H3L94_09125</name>
</gene>
<dbReference type="KEGG" id="nsg:H3L94_09125"/>
<reference evidence="1 2" key="1">
    <citation type="submission" date="2020-07" db="EMBL/GenBank/DDBJ databases">
        <title>Genomic diversity of species in the Neisseriaceae family.</title>
        <authorList>
            <person name="Vincent A.T."/>
            <person name="Bernet E."/>
            <person name="Veyrier F.J."/>
        </authorList>
    </citation>
    <scope>NUCLEOTIDE SEQUENCE [LARGE SCALE GENOMIC DNA]</scope>
    <source>
        <strain evidence="1 2">DSM 22244</strain>
    </source>
</reference>
<organism evidence="1 2">
    <name type="scientific">Neisseria shayeganii</name>
    <dbReference type="NCBI Taxonomy" id="607712"/>
    <lineage>
        <taxon>Bacteria</taxon>
        <taxon>Pseudomonadati</taxon>
        <taxon>Pseudomonadota</taxon>
        <taxon>Betaproteobacteria</taxon>
        <taxon>Neisseriales</taxon>
        <taxon>Neisseriaceae</taxon>
        <taxon>Neisseria</taxon>
    </lineage>
</organism>
<dbReference type="RefSeq" id="WP_182121765.1">
    <property type="nucleotide sequence ID" value="NZ_CP059567.1"/>
</dbReference>
<evidence type="ECO:0000313" key="2">
    <source>
        <dbReference type="Proteomes" id="UP000514752"/>
    </source>
</evidence>
<dbReference type="InterPro" id="IPR010877">
    <property type="entry name" value="Phage_Mu_Gp46"/>
</dbReference>
<name>A0A7D7SHF0_9NEIS</name>
<sequence length="117" mass="12859">MDALLDPYTGDYVADQSATGLENETYIRLMTPLGSYWGDPALGSRLHELRRQKHLTRVEVLARQYAEQALQPMLSAGRARSVAVSAALLRPGWLKLHVAAVDPGGRPVNLDYEVSLA</sequence>
<dbReference type="Pfam" id="PF07409">
    <property type="entry name" value="GP46"/>
    <property type="match status" value="1"/>
</dbReference>
<dbReference type="AlphaFoldDB" id="A0A7D7SHF0"/>
<evidence type="ECO:0000313" key="1">
    <source>
        <dbReference type="EMBL" id="QMT40007.1"/>
    </source>
</evidence>
<dbReference type="Gene3D" id="3.10.450.40">
    <property type="match status" value="1"/>
</dbReference>
<protein>
    <submittedName>
        <fullName evidence="1">Phage GP46 family protein</fullName>
    </submittedName>
</protein>